<organism evidence="1 2">
    <name type="scientific">Caballeronia pedi</name>
    <dbReference type="NCBI Taxonomy" id="1777141"/>
    <lineage>
        <taxon>Bacteria</taxon>
        <taxon>Pseudomonadati</taxon>
        <taxon>Pseudomonadota</taxon>
        <taxon>Betaproteobacteria</taxon>
        <taxon>Burkholderiales</taxon>
        <taxon>Burkholderiaceae</taxon>
        <taxon>Caballeronia</taxon>
    </lineage>
</organism>
<evidence type="ECO:0000313" key="1">
    <source>
        <dbReference type="EMBL" id="SAL02775.1"/>
    </source>
</evidence>
<proteinExistence type="predicted"/>
<accession>A0A158E7B7</accession>
<reference evidence="1" key="1">
    <citation type="submission" date="2016-01" db="EMBL/GenBank/DDBJ databases">
        <authorList>
            <person name="Peeters C."/>
        </authorList>
    </citation>
    <scope>NUCLEOTIDE SEQUENCE [LARGE SCALE GENOMIC DNA]</scope>
    <source>
        <strain evidence="1">LMG 29323</strain>
    </source>
</reference>
<comment type="caution">
    <text evidence="1">The sequence shown here is derived from an EMBL/GenBank/DDBJ whole genome shotgun (WGS) entry which is preliminary data.</text>
</comment>
<dbReference type="EMBL" id="FCOE02000092">
    <property type="protein sequence ID" value="SAL02775.1"/>
    <property type="molecule type" value="Genomic_DNA"/>
</dbReference>
<keyword evidence="2" id="KW-1185">Reference proteome</keyword>
<name>A0A158E7B7_9BURK</name>
<protein>
    <submittedName>
        <fullName evidence="1">Uncharacterized protein</fullName>
    </submittedName>
</protein>
<dbReference type="AlphaFoldDB" id="A0A158E7B7"/>
<gene>
    <name evidence="1" type="ORF">AWB80_08435</name>
</gene>
<sequence>MGPRSPCLEFTGPGQAIATLVVWPNILLLKTGRPALTAIAMLAICTSYPAIFRLSSAPGFGRMLADTAQIAHAATTMH</sequence>
<evidence type="ECO:0000313" key="2">
    <source>
        <dbReference type="Proteomes" id="UP000054911"/>
    </source>
</evidence>
<dbReference type="Proteomes" id="UP000054911">
    <property type="component" value="Unassembled WGS sequence"/>
</dbReference>